<dbReference type="GO" id="GO:0004672">
    <property type="term" value="F:protein kinase activity"/>
    <property type="evidence" value="ECO:0007669"/>
    <property type="project" value="InterPro"/>
</dbReference>
<feature type="domain" description="Protein kinase" evidence="1">
    <location>
        <begin position="1"/>
        <end position="115"/>
    </location>
</feature>
<dbReference type="Proteomes" id="UP000602905">
    <property type="component" value="Unassembled WGS sequence"/>
</dbReference>
<evidence type="ECO:0000313" key="3">
    <source>
        <dbReference type="EMBL" id="KAF8700004.1"/>
    </source>
</evidence>
<evidence type="ECO:0000313" key="4">
    <source>
        <dbReference type="Proteomes" id="UP000650582"/>
    </source>
</evidence>
<accession>A0A8H7LH26</accession>
<dbReference type="GO" id="GO:0005524">
    <property type="term" value="F:ATP binding"/>
    <property type="evidence" value="ECO:0007669"/>
    <property type="project" value="InterPro"/>
</dbReference>
<dbReference type="Pfam" id="PF07714">
    <property type="entry name" value="PK_Tyr_Ser-Thr"/>
    <property type="match status" value="1"/>
</dbReference>
<keyword evidence="2" id="KW-0808">Transferase</keyword>
<reference evidence="2" key="1">
    <citation type="submission" date="2020-09" db="EMBL/GenBank/DDBJ databases">
        <title>Comparative genome analyses of four rice-infecting Rhizoctonia solani isolates reveal extensive enrichment of homogalacturonan modification genes.</title>
        <authorList>
            <person name="Lee D.-Y."/>
            <person name="Jeon J."/>
            <person name="Kim K.-T."/>
            <person name="Cheong K."/>
            <person name="Song H."/>
            <person name="Choi G."/>
            <person name="Ko J."/>
            <person name="Opiyo S.O."/>
            <person name="Zuo S."/>
            <person name="Madhav S."/>
            <person name="Lee Y.-H."/>
            <person name="Wang G.-L."/>
        </authorList>
    </citation>
    <scope>NUCLEOTIDE SEQUENCE</scope>
    <source>
        <strain evidence="3">AG1-IA WGL</strain>
        <strain evidence="2">AG1-IA YN-7</strain>
    </source>
</reference>
<dbReference type="InterPro" id="IPR011009">
    <property type="entry name" value="Kinase-like_dom_sf"/>
</dbReference>
<dbReference type="OrthoDB" id="4062651at2759"/>
<dbReference type="EMBL" id="JACYCC010000128">
    <property type="protein sequence ID" value="KAF8674996.1"/>
    <property type="molecule type" value="Genomic_DNA"/>
</dbReference>
<keyword evidence="2" id="KW-0418">Kinase</keyword>
<gene>
    <name evidence="3" type="ORF">RHS03_06904</name>
    <name evidence="2" type="ORF">RHS04_06978</name>
</gene>
<name>A0A8H7LH26_9AGAM</name>
<dbReference type="InterPro" id="IPR001245">
    <property type="entry name" value="Ser-Thr/Tyr_kinase_cat_dom"/>
</dbReference>
<dbReference type="InterPro" id="IPR000719">
    <property type="entry name" value="Prot_kinase_dom"/>
</dbReference>
<comment type="caution">
    <text evidence="2">The sequence shown here is derived from an EMBL/GenBank/DDBJ whole genome shotgun (WGS) entry which is preliminary data.</text>
</comment>
<dbReference type="SUPFAM" id="SSF56112">
    <property type="entry name" value="Protein kinase-like (PK-like)"/>
    <property type="match status" value="1"/>
</dbReference>
<sequence length="136" mass="15704">MIAPDQAAEIIKETHPHTKASDVYALGMVTRQVFDQTTLIWGQEAVSGKIPYDGKKDYNVMFLVTQEKELPERPERMPNGEEVKDELWELLTRCWSYEREARPNAHEVKEAIKLLDLMVVQRVHGKSEGWEDLTHG</sequence>
<dbReference type="Gene3D" id="1.10.510.10">
    <property type="entry name" value="Transferase(Phosphotransferase) domain 1"/>
    <property type="match status" value="1"/>
</dbReference>
<dbReference type="Proteomes" id="UP000650582">
    <property type="component" value="Unassembled WGS sequence"/>
</dbReference>
<dbReference type="AlphaFoldDB" id="A0A8H7LH26"/>
<protein>
    <submittedName>
        <fullName evidence="2">Protein tyrosine kinase</fullName>
    </submittedName>
</protein>
<evidence type="ECO:0000259" key="1">
    <source>
        <dbReference type="PROSITE" id="PS50011"/>
    </source>
</evidence>
<dbReference type="PROSITE" id="PS50011">
    <property type="entry name" value="PROTEIN_KINASE_DOM"/>
    <property type="match status" value="1"/>
</dbReference>
<evidence type="ECO:0000313" key="2">
    <source>
        <dbReference type="EMBL" id="KAF8674996.1"/>
    </source>
</evidence>
<proteinExistence type="predicted"/>
<organism evidence="2 4">
    <name type="scientific">Rhizoctonia solani</name>
    <dbReference type="NCBI Taxonomy" id="456999"/>
    <lineage>
        <taxon>Eukaryota</taxon>
        <taxon>Fungi</taxon>
        <taxon>Dikarya</taxon>
        <taxon>Basidiomycota</taxon>
        <taxon>Agaricomycotina</taxon>
        <taxon>Agaricomycetes</taxon>
        <taxon>Cantharellales</taxon>
        <taxon>Ceratobasidiaceae</taxon>
        <taxon>Rhizoctonia</taxon>
    </lineage>
</organism>
<dbReference type="EMBL" id="JACYCD010000236">
    <property type="protein sequence ID" value="KAF8700004.1"/>
    <property type="molecule type" value="Genomic_DNA"/>
</dbReference>